<organism evidence="9 10">
    <name type="scientific">Coprococcus intestinihominis</name>
    <dbReference type="NCBI Taxonomy" id="3133154"/>
    <lineage>
        <taxon>Bacteria</taxon>
        <taxon>Bacillati</taxon>
        <taxon>Bacillota</taxon>
        <taxon>Clostridia</taxon>
        <taxon>Lachnospirales</taxon>
        <taxon>Lachnospiraceae</taxon>
        <taxon>Coprococcus</taxon>
    </lineage>
</organism>
<proteinExistence type="inferred from homology"/>
<name>A0ABV1BA60_9FIRM</name>
<feature type="transmembrane region" description="Helical" evidence="8">
    <location>
        <begin position="160"/>
        <end position="180"/>
    </location>
</feature>
<evidence type="ECO:0000313" key="9">
    <source>
        <dbReference type="EMBL" id="MEQ2366840.1"/>
    </source>
</evidence>
<feature type="transmembrane region" description="Helical" evidence="8">
    <location>
        <begin position="289"/>
        <end position="312"/>
    </location>
</feature>
<dbReference type="InterPro" id="IPR004776">
    <property type="entry name" value="Mem_transp_PIN-like"/>
</dbReference>
<evidence type="ECO:0000313" key="10">
    <source>
        <dbReference type="Proteomes" id="UP001469749"/>
    </source>
</evidence>
<dbReference type="PANTHER" id="PTHR36838:SF1">
    <property type="entry name" value="SLR1864 PROTEIN"/>
    <property type="match status" value="1"/>
</dbReference>
<evidence type="ECO:0000256" key="7">
    <source>
        <dbReference type="ARBA" id="ARBA00023136"/>
    </source>
</evidence>
<dbReference type="EMBL" id="JBBMEK010000381">
    <property type="protein sequence ID" value="MEQ2366840.1"/>
    <property type="molecule type" value="Genomic_DNA"/>
</dbReference>
<keyword evidence="10" id="KW-1185">Reference proteome</keyword>
<feature type="transmembrane region" description="Helical" evidence="8">
    <location>
        <begin position="70"/>
        <end position="91"/>
    </location>
</feature>
<evidence type="ECO:0000256" key="6">
    <source>
        <dbReference type="ARBA" id="ARBA00022989"/>
    </source>
</evidence>
<dbReference type="RefSeq" id="WP_349086446.1">
    <property type="nucleotide sequence ID" value="NZ_JBBMEK010000381.1"/>
</dbReference>
<feature type="non-terminal residue" evidence="9">
    <location>
        <position position="1"/>
    </location>
</feature>
<keyword evidence="6 8" id="KW-1133">Transmembrane helix</keyword>
<feature type="transmembrane region" description="Helical" evidence="8">
    <location>
        <begin position="224"/>
        <end position="245"/>
    </location>
</feature>
<keyword evidence="4" id="KW-1003">Cell membrane</keyword>
<evidence type="ECO:0000256" key="8">
    <source>
        <dbReference type="SAM" id="Phobius"/>
    </source>
</evidence>
<dbReference type="Pfam" id="PF03547">
    <property type="entry name" value="Mem_trans"/>
    <property type="match status" value="2"/>
</dbReference>
<comment type="subcellular location">
    <subcellularLocation>
        <location evidence="1">Cell membrane</location>
        <topology evidence="1">Multi-pass membrane protein</topology>
    </subcellularLocation>
</comment>
<evidence type="ECO:0000256" key="4">
    <source>
        <dbReference type="ARBA" id="ARBA00022475"/>
    </source>
</evidence>
<dbReference type="Gene3D" id="1.20.1530.20">
    <property type="match status" value="1"/>
</dbReference>
<keyword evidence="5 8" id="KW-0812">Transmembrane</keyword>
<evidence type="ECO:0000256" key="3">
    <source>
        <dbReference type="ARBA" id="ARBA00022448"/>
    </source>
</evidence>
<comment type="similarity">
    <text evidence="2">Belongs to the auxin efflux carrier (TC 2.A.69) family.</text>
</comment>
<accession>A0ABV1BA60</accession>
<feature type="transmembrane region" description="Helical" evidence="8">
    <location>
        <begin position="40"/>
        <end position="58"/>
    </location>
</feature>
<sequence>VDFMTVSLILTEQIVKLFIILMIGFIMVRIGLLKVSDSKSISVLLVYLVLPCMIVNSFQIEYTPEVLKGLIFTVVAAVIAHIVFLILTAFLRKPLHLDMVEELTTVYTNGGILVVPLVKALLGTEYVIYSCSFLAVQMILIWTHGRHKMCSEERLSLKKIFWNANIVAICIGAFLFITKIELPDVIGGTIDMLAEMIGPIGMLLAGMAISEIPFKKIFMEKRNYLAVLLRLFIYPLVVLIVFKVLDLTDWIADGKNLLLIVFLACVTPACATVTSMAQLYDKNSAEASLFYVLTTLFSIISMPLMILVFEIFC</sequence>
<dbReference type="Proteomes" id="UP001469749">
    <property type="component" value="Unassembled WGS sequence"/>
</dbReference>
<protein>
    <submittedName>
        <fullName evidence="9">AEC family transporter</fullName>
    </submittedName>
</protein>
<comment type="caution">
    <text evidence="9">The sequence shown here is derived from an EMBL/GenBank/DDBJ whole genome shotgun (WGS) entry which is preliminary data.</text>
</comment>
<dbReference type="PANTHER" id="PTHR36838">
    <property type="entry name" value="AUXIN EFFLUX CARRIER FAMILY PROTEIN"/>
    <property type="match status" value="1"/>
</dbReference>
<evidence type="ECO:0000256" key="5">
    <source>
        <dbReference type="ARBA" id="ARBA00022692"/>
    </source>
</evidence>
<keyword evidence="3" id="KW-0813">Transport</keyword>
<feature type="transmembrane region" description="Helical" evidence="8">
    <location>
        <begin position="192"/>
        <end position="212"/>
    </location>
</feature>
<evidence type="ECO:0000256" key="2">
    <source>
        <dbReference type="ARBA" id="ARBA00010145"/>
    </source>
</evidence>
<gene>
    <name evidence="9" type="ORF">WMO25_17385</name>
</gene>
<dbReference type="InterPro" id="IPR038770">
    <property type="entry name" value="Na+/solute_symporter_sf"/>
</dbReference>
<keyword evidence="7 8" id="KW-0472">Membrane</keyword>
<evidence type="ECO:0000256" key="1">
    <source>
        <dbReference type="ARBA" id="ARBA00004651"/>
    </source>
</evidence>
<reference evidence="9 10" key="1">
    <citation type="submission" date="2024-03" db="EMBL/GenBank/DDBJ databases">
        <title>Human intestinal bacterial collection.</title>
        <authorList>
            <person name="Pauvert C."/>
            <person name="Hitch T.C.A."/>
            <person name="Clavel T."/>
        </authorList>
    </citation>
    <scope>NUCLEOTIDE SEQUENCE [LARGE SCALE GENOMIC DNA]</scope>
    <source>
        <strain evidence="9 10">CLA-AA-H190</strain>
    </source>
</reference>
<feature type="transmembrane region" description="Helical" evidence="8">
    <location>
        <begin position="257"/>
        <end position="277"/>
    </location>
</feature>
<feature type="transmembrane region" description="Helical" evidence="8">
    <location>
        <begin position="6"/>
        <end position="28"/>
    </location>
</feature>